<dbReference type="OrthoDB" id="9787361at2"/>
<dbReference type="Pfam" id="PF03548">
    <property type="entry name" value="LolA"/>
    <property type="match status" value="1"/>
</dbReference>
<evidence type="ECO:0000256" key="9">
    <source>
        <dbReference type="ARBA" id="ARBA00023186"/>
    </source>
</evidence>
<protein>
    <recommendedName>
        <fullName evidence="4 10">Outer-membrane lipoprotein carrier protein</fullName>
    </recommendedName>
</protein>
<keyword evidence="8 10" id="KW-0653">Protein transport</keyword>
<dbReference type="GO" id="GO:0042597">
    <property type="term" value="C:periplasmic space"/>
    <property type="evidence" value="ECO:0007669"/>
    <property type="project" value="UniProtKB-SubCell"/>
</dbReference>
<evidence type="ECO:0000313" key="12">
    <source>
        <dbReference type="Proteomes" id="UP000016368"/>
    </source>
</evidence>
<dbReference type="EMBL" id="AEGR01000082">
    <property type="protein sequence ID" value="EGI76007.1"/>
    <property type="molecule type" value="Genomic_DNA"/>
</dbReference>
<dbReference type="PANTHER" id="PTHR35869">
    <property type="entry name" value="OUTER-MEMBRANE LIPOPROTEIN CARRIER PROTEIN"/>
    <property type="match status" value="1"/>
</dbReference>
<keyword evidence="9 10" id="KW-0143">Chaperone</keyword>
<reference evidence="11 12" key="1">
    <citation type="journal article" date="2011" name="EMBO J.">
        <title>Structural diversity of bacterial flagellar motors.</title>
        <authorList>
            <person name="Chen S."/>
            <person name="Beeby M."/>
            <person name="Murphy G.E."/>
            <person name="Leadbetter J.R."/>
            <person name="Hendrixson D.R."/>
            <person name="Briegel A."/>
            <person name="Li Z."/>
            <person name="Shi J."/>
            <person name="Tocheva E.I."/>
            <person name="Muller A."/>
            <person name="Dobro M.J."/>
            <person name="Jensen G.J."/>
        </authorList>
    </citation>
    <scope>NUCLEOTIDE SEQUENCE [LARGE SCALE GENOMIC DNA]</scope>
    <source>
        <strain evidence="11 12">ATCC 19624</strain>
    </source>
</reference>
<keyword evidence="12" id="KW-1185">Reference proteome</keyword>
<comment type="function">
    <text evidence="10">Participates in the translocation of lipoproteins from the inner membrane to the outer membrane. Only forms a complex with a lipoprotein if the residue after the N-terminal Cys is not an aspartate (The Asp acts as a targeting signal to indicate that the lipoprotein should stay in the inner membrane).</text>
</comment>
<evidence type="ECO:0000256" key="8">
    <source>
        <dbReference type="ARBA" id="ARBA00022927"/>
    </source>
</evidence>
<evidence type="ECO:0000256" key="5">
    <source>
        <dbReference type="ARBA" id="ARBA00022448"/>
    </source>
</evidence>
<evidence type="ECO:0000256" key="6">
    <source>
        <dbReference type="ARBA" id="ARBA00022729"/>
    </source>
</evidence>
<dbReference type="GO" id="GO:0042953">
    <property type="term" value="P:lipoprotein transport"/>
    <property type="evidence" value="ECO:0007669"/>
    <property type="project" value="InterPro"/>
</dbReference>
<sequence length="250" mass="26990">MKPHSYFPAAHGALVFRCGAVARTVALILLSLLLLWFAPGPVQAQDGKPLDGLSALSVFLQTTRSGRSDFTQVVTLPPRASEGSTRVARTRSSNGSFAFQRPGRFRFVYAAPLSQTIVADGKTLWLHDEDLNQVTVRSQAGALDDTPAALIAGASDLRTLQASYELANDGARDGLLWVRATPKAREGQTQQLRVGLRAVSPTQVELGAFEILDSFGQRSLLTFSRMQVNANLPADTFRFTPPAGADIIRP</sequence>
<comment type="subcellular location">
    <subcellularLocation>
        <location evidence="1 10">Periplasm</location>
    </subcellularLocation>
</comment>
<comment type="similarity">
    <text evidence="2 10">Belongs to the LolA family.</text>
</comment>
<dbReference type="CDD" id="cd16325">
    <property type="entry name" value="LolA"/>
    <property type="match status" value="1"/>
</dbReference>
<dbReference type="GO" id="GO:0044874">
    <property type="term" value="P:lipoprotein localization to outer membrane"/>
    <property type="evidence" value="ECO:0007669"/>
    <property type="project" value="UniProtKB-UniRule"/>
</dbReference>
<dbReference type="STRING" id="887062.HGR_13244"/>
<dbReference type="Gene3D" id="2.50.20.10">
    <property type="entry name" value="Lipoprotein localisation LolA/LolB/LppX"/>
    <property type="match status" value="1"/>
</dbReference>
<proteinExistence type="inferred from homology"/>
<evidence type="ECO:0000256" key="3">
    <source>
        <dbReference type="ARBA" id="ARBA00011245"/>
    </source>
</evidence>
<evidence type="ECO:0000256" key="4">
    <source>
        <dbReference type="ARBA" id="ARBA00014035"/>
    </source>
</evidence>
<dbReference type="SUPFAM" id="SSF89392">
    <property type="entry name" value="Prokaryotic lipoproteins and lipoprotein localization factors"/>
    <property type="match status" value="1"/>
</dbReference>
<dbReference type="InterPro" id="IPR029046">
    <property type="entry name" value="LolA/LolB/LppX"/>
</dbReference>
<name>F3KW11_9BURK</name>
<evidence type="ECO:0000256" key="10">
    <source>
        <dbReference type="HAMAP-Rule" id="MF_00240"/>
    </source>
</evidence>
<evidence type="ECO:0000256" key="7">
    <source>
        <dbReference type="ARBA" id="ARBA00022764"/>
    </source>
</evidence>
<evidence type="ECO:0000256" key="2">
    <source>
        <dbReference type="ARBA" id="ARBA00007615"/>
    </source>
</evidence>
<dbReference type="AlphaFoldDB" id="F3KW11"/>
<dbReference type="InterPro" id="IPR018323">
    <property type="entry name" value="OM_lipoprot_carrier_LolA_Pbac"/>
</dbReference>
<organism evidence="11 12">
    <name type="scientific">Hylemonella gracilis ATCC 19624</name>
    <dbReference type="NCBI Taxonomy" id="887062"/>
    <lineage>
        <taxon>Bacteria</taxon>
        <taxon>Pseudomonadati</taxon>
        <taxon>Pseudomonadota</taxon>
        <taxon>Betaproteobacteria</taxon>
        <taxon>Burkholderiales</taxon>
        <taxon>Comamonadaceae</taxon>
        <taxon>Hylemonella</taxon>
    </lineage>
</organism>
<evidence type="ECO:0000313" key="11">
    <source>
        <dbReference type="EMBL" id="EGI76007.1"/>
    </source>
</evidence>
<accession>F3KW11</accession>
<dbReference type="Proteomes" id="UP000016368">
    <property type="component" value="Unassembled WGS sequence"/>
</dbReference>
<dbReference type="HAMAP" id="MF_00240">
    <property type="entry name" value="LolA"/>
    <property type="match status" value="1"/>
</dbReference>
<keyword evidence="11" id="KW-0449">Lipoprotein</keyword>
<dbReference type="PANTHER" id="PTHR35869:SF1">
    <property type="entry name" value="OUTER-MEMBRANE LIPOPROTEIN CARRIER PROTEIN"/>
    <property type="match status" value="1"/>
</dbReference>
<comment type="subunit">
    <text evidence="3 10">Monomer.</text>
</comment>
<comment type="caution">
    <text evidence="11">The sequence shown here is derived from an EMBL/GenBank/DDBJ whole genome shotgun (WGS) entry which is preliminary data.</text>
</comment>
<dbReference type="InterPro" id="IPR004564">
    <property type="entry name" value="OM_lipoprot_carrier_LolA-like"/>
</dbReference>
<keyword evidence="6" id="KW-0732">Signal</keyword>
<evidence type="ECO:0000256" key="1">
    <source>
        <dbReference type="ARBA" id="ARBA00004418"/>
    </source>
</evidence>
<gene>
    <name evidence="10" type="primary">lolA</name>
    <name evidence="11" type="ORF">HGR_13244</name>
</gene>
<keyword evidence="7 10" id="KW-0574">Periplasm</keyword>
<dbReference type="eggNOG" id="COG2834">
    <property type="taxonomic scope" value="Bacteria"/>
</dbReference>
<keyword evidence="5 10" id="KW-0813">Transport</keyword>